<dbReference type="OrthoDB" id="2019425at2759"/>
<accession>A0A0D2J6Y4</accession>
<evidence type="ECO:0000313" key="2">
    <source>
        <dbReference type="EMBL" id="KIY95557.1"/>
    </source>
</evidence>
<dbReference type="PANTHER" id="PTHR36730:SF1">
    <property type="entry name" value="CATHEPSIN PROPEPTIDE INHIBITOR DOMAIN-CONTAINING PROTEIN"/>
    <property type="match status" value="1"/>
</dbReference>
<dbReference type="KEGG" id="mng:MNEG_12404"/>
<dbReference type="AlphaFoldDB" id="A0A0D2J6Y4"/>
<proteinExistence type="predicted"/>
<dbReference type="Proteomes" id="UP000054498">
    <property type="component" value="Unassembled WGS sequence"/>
</dbReference>
<keyword evidence="3" id="KW-1185">Reference proteome</keyword>
<sequence length="202" mass="21681">MLGAAAAALLVLTSGPVHAEEGGLFAGLTDAQRSKLDAAEQSFQQSETLKLLRERSEANRAKNKKAIENKYCYRQAELGIGDCGGLSLIPGMTNNGKQKTPEWLSKLLGVEQQEQCVQELIASDPSQLSTQFAAAVAGGGAPTHLSMRVVEAPAELCAPMRTDKRISPPFRVRVKAHHAGALEFPFTVKAYIVDREAANSIH</sequence>
<keyword evidence="1" id="KW-0732">Signal</keyword>
<organism evidence="2 3">
    <name type="scientific">Monoraphidium neglectum</name>
    <dbReference type="NCBI Taxonomy" id="145388"/>
    <lineage>
        <taxon>Eukaryota</taxon>
        <taxon>Viridiplantae</taxon>
        <taxon>Chlorophyta</taxon>
        <taxon>core chlorophytes</taxon>
        <taxon>Chlorophyceae</taxon>
        <taxon>CS clade</taxon>
        <taxon>Sphaeropleales</taxon>
        <taxon>Selenastraceae</taxon>
        <taxon>Monoraphidium</taxon>
    </lineage>
</organism>
<reference evidence="2 3" key="1">
    <citation type="journal article" date="2013" name="BMC Genomics">
        <title>Reconstruction of the lipid metabolism for the microalga Monoraphidium neglectum from its genome sequence reveals characteristics suitable for biofuel production.</title>
        <authorList>
            <person name="Bogen C."/>
            <person name="Al-Dilaimi A."/>
            <person name="Albersmeier A."/>
            <person name="Wichmann J."/>
            <person name="Grundmann M."/>
            <person name="Rupp O."/>
            <person name="Lauersen K.J."/>
            <person name="Blifernez-Klassen O."/>
            <person name="Kalinowski J."/>
            <person name="Goesmann A."/>
            <person name="Mussgnug J.H."/>
            <person name="Kruse O."/>
        </authorList>
    </citation>
    <scope>NUCLEOTIDE SEQUENCE [LARGE SCALE GENOMIC DNA]</scope>
    <source>
        <strain evidence="2 3">SAG 48.87</strain>
    </source>
</reference>
<gene>
    <name evidence="2" type="ORF">MNEG_12404</name>
</gene>
<feature type="signal peptide" evidence="1">
    <location>
        <begin position="1"/>
        <end position="19"/>
    </location>
</feature>
<feature type="non-terminal residue" evidence="2">
    <location>
        <position position="202"/>
    </location>
</feature>
<dbReference type="STRING" id="145388.A0A0D2J6Y4"/>
<dbReference type="EMBL" id="KK103448">
    <property type="protein sequence ID" value="KIY95557.1"/>
    <property type="molecule type" value="Genomic_DNA"/>
</dbReference>
<feature type="chain" id="PRO_5002261328" evidence="1">
    <location>
        <begin position="20"/>
        <end position="202"/>
    </location>
</feature>
<name>A0A0D2J6Y4_9CHLO</name>
<dbReference type="GeneID" id="25729763"/>
<protein>
    <submittedName>
        <fullName evidence="2">Uncharacterized protein</fullName>
    </submittedName>
</protein>
<evidence type="ECO:0000256" key="1">
    <source>
        <dbReference type="SAM" id="SignalP"/>
    </source>
</evidence>
<dbReference type="RefSeq" id="XP_013894577.1">
    <property type="nucleotide sequence ID" value="XM_014039123.1"/>
</dbReference>
<evidence type="ECO:0000313" key="3">
    <source>
        <dbReference type="Proteomes" id="UP000054498"/>
    </source>
</evidence>
<dbReference type="PANTHER" id="PTHR36730">
    <property type="entry name" value="OS03G0210700 PROTEIN"/>
    <property type="match status" value="1"/>
</dbReference>